<gene>
    <name evidence="1" type="ORF">DSM101010T_25980</name>
</gene>
<proteinExistence type="predicted"/>
<accession>A0A7J0BKC0</accession>
<sequence length="95" mass="10832">MRNAQPLYRRNLQILLAVHGSYSEIAKAIGVDRAYLYRNKNAPSRKLQSRVACEAGLIRLREFIKLARAEFHISDADAQRLMLSINAQLAERLPP</sequence>
<reference evidence="1 2" key="1">
    <citation type="submission" date="2020-05" db="EMBL/GenBank/DDBJ databases">
        <title>Draft genome sequence of Desulfovibrio sp. strain HN2T.</title>
        <authorList>
            <person name="Ueno A."/>
            <person name="Tamazawa S."/>
            <person name="Tamamura S."/>
            <person name="Murakami T."/>
            <person name="Kiyama T."/>
            <person name="Inomata H."/>
            <person name="Amano Y."/>
            <person name="Miyakawa K."/>
            <person name="Tamaki H."/>
            <person name="Naganuma T."/>
            <person name="Kaneko K."/>
        </authorList>
    </citation>
    <scope>NUCLEOTIDE SEQUENCE [LARGE SCALE GENOMIC DNA]</scope>
    <source>
        <strain evidence="1 2">HN2</strain>
    </source>
</reference>
<dbReference type="Proteomes" id="UP000503840">
    <property type="component" value="Unassembled WGS sequence"/>
</dbReference>
<evidence type="ECO:0000313" key="1">
    <source>
        <dbReference type="EMBL" id="GFM34233.1"/>
    </source>
</evidence>
<evidence type="ECO:0000313" key="2">
    <source>
        <dbReference type="Proteomes" id="UP000503840"/>
    </source>
</evidence>
<organism evidence="1 2">
    <name type="scientific">Desulfovibrio subterraneus</name>
    <dbReference type="NCBI Taxonomy" id="2718620"/>
    <lineage>
        <taxon>Bacteria</taxon>
        <taxon>Pseudomonadati</taxon>
        <taxon>Thermodesulfobacteriota</taxon>
        <taxon>Desulfovibrionia</taxon>
        <taxon>Desulfovibrionales</taxon>
        <taxon>Desulfovibrionaceae</taxon>
        <taxon>Desulfovibrio</taxon>
    </lineage>
</organism>
<dbReference type="RefSeq" id="WP_174405844.1">
    <property type="nucleotide sequence ID" value="NZ_BLVO01000013.1"/>
</dbReference>
<dbReference type="AlphaFoldDB" id="A0A7J0BKC0"/>
<dbReference type="EMBL" id="BLVO01000013">
    <property type="protein sequence ID" value="GFM34233.1"/>
    <property type="molecule type" value="Genomic_DNA"/>
</dbReference>
<protein>
    <submittedName>
        <fullName evidence="1">Uncharacterized protein</fullName>
    </submittedName>
</protein>
<keyword evidence="2" id="KW-1185">Reference proteome</keyword>
<name>A0A7J0BKC0_9BACT</name>
<comment type="caution">
    <text evidence="1">The sequence shown here is derived from an EMBL/GenBank/DDBJ whole genome shotgun (WGS) entry which is preliminary data.</text>
</comment>